<feature type="compositionally biased region" description="Polar residues" evidence="1">
    <location>
        <begin position="26"/>
        <end position="37"/>
    </location>
</feature>
<evidence type="ECO:0000313" key="3">
    <source>
        <dbReference type="EMBL" id="KMQ90750.1"/>
    </source>
</evidence>
<name>A0A0J7KIS9_LASNI</name>
<dbReference type="EMBL" id="LBMM01006274">
    <property type="protein sequence ID" value="KMQ90750.1"/>
    <property type="molecule type" value="Genomic_DNA"/>
</dbReference>
<keyword evidence="4" id="KW-1185">Reference proteome</keyword>
<evidence type="ECO:0000256" key="1">
    <source>
        <dbReference type="SAM" id="MobiDB-lite"/>
    </source>
</evidence>
<gene>
    <name evidence="3" type="ORF">RF55_9462</name>
    <name evidence="2" type="ORF">RF55_9911</name>
</gene>
<sequence length="225" mass="25630">MEMADDNGKMLPPQESRTPSGRRESSTVPGTLTSLSSVGPALLLPTGRERERITVENETELDSRDPLEDCEDELQHPRQDVQNLEMAIGSTPITTPAVKREARKISPDAPSEEETGVGIDTKKIPRVTFRKPRTRKRRQKNDTEQIEDISEIPMTTDNDRDYETGNKEDEKQAVEDSDVECTGTHQLDEEVTRKLRPRKRAADQPLLVRIQFLMLEERKKNPKEN</sequence>
<proteinExistence type="predicted"/>
<dbReference type="EMBL" id="LBMM01006771">
    <property type="protein sequence ID" value="KMQ90343.1"/>
    <property type="molecule type" value="Genomic_DNA"/>
</dbReference>
<protein>
    <submittedName>
        <fullName evidence="2">Uncharacterized protein</fullName>
    </submittedName>
</protein>
<feature type="region of interest" description="Disordered" evidence="1">
    <location>
        <begin position="1"/>
        <end position="203"/>
    </location>
</feature>
<organism evidence="2 4">
    <name type="scientific">Lasius niger</name>
    <name type="common">Black garden ant</name>
    <dbReference type="NCBI Taxonomy" id="67767"/>
    <lineage>
        <taxon>Eukaryota</taxon>
        <taxon>Metazoa</taxon>
        <taxon>Ecdysozoa</taxon>
        <taxon>Arthropoda</taxon>
        <taxon>Hexapoda</taxon>
        <taxon>Insecta</taxon>
        <taxon>Pterygota</taxon>
        <taxon>Neoptera</taxon>
        <taxon>Endopterygota</taxon>
        <taxon>Hymenoptera</taxon>
        <taxon>Apocrita</taxon>
        <taxon>Aculeata</taxon>
        <taxon>Formicoidea</taxon>
        <taxon>Formicidae</taxon>
        <taxon>Formicinae</taxon>
        <taxon>Lasius</taxon>
        <taxon>Lasius</taxon>
    </lineage>
</organism>
<evidence type="ECO:0000313" key="2">
    <source>
        <dbReference type="EMBL" id="KMQ90343.1"/>
    </source>
</evidence>
<accession>A0A0J7KIS9</accession>
<dbReference type="Proteomes" id="UP000036403">
    <property type="component" value="Unassembled WGS sequence"/>
</dbReference>
<evidence type="ECO:0000313" key="4">
    <source>
        <dbReference type="Proteomes" id="UP000036403"/>
    </source>
</evidence>
<feature type="compositionally biased region" description="Basic and acidic residues" evidence="1">
    <location>
        <begin position="157"/>
        <end position="174"/>
    </location>
</feature>
<dbReference type="PaxDb" id="67767-A0A0J7KIS9"/>
<dbReference type="AlphaFoldDB" id="A0A0J7KIS9"/>
<comment type="caution">
    <text evidence="2">The sequence shown here is derived from an EMBL/GenBank/DDBJ whole genome shotgun (WGS) entry which is preliminary data.</text>
</comment>
<feature type="compositionally biased region" description="Basic residues" evidence="1">
    <location>
        <begin position="124"/>
        <end position="139"/>
    </location>
</feature>
<feature type="compositionally biased region" description="Basic and acidic residues" evidence="1">
    <location>
        <begin position="47"/>
        <end position="79"/>
    </location>
</feature>
<reference evidence="2 4" key="1">
    <citation type="submission" date="2015-04" db="EMBL/GenBank/DDBJ databases">
        <title>Lasius niger genome sequencing.</title>
        <authorList>
            <person name="Konorov E.A."/>
            <person name="Nikitin M.A."/>
            <person name="Kirill M.V."/>
            <person name="Chang P."/>
        </authorList>
    </citation>
    <scope>NUCLEOTIDE SEQUENCE [LARGE SCALE GENOMIC DNA]</scope>
    <source>
        <tissue evidence="2">Whole</tissue>
    </source>
</reference>